<accession>A0A225NUY2</accession>
<dbReference type="InterPro" id="IPR012340">
    <property type="entry name" value="NA-bd_OB-fold"/>
</dbReference>
<proteinExistence type="predicted"/>
<dbReference type="PROSITE" id="PS51857">
    <property type="entry name" value="CSD_2"/>
    <property type="match status" value="1"/>
</dbReference>
<dbReference type="SUPFAM" id="SSF50249">
    <property type="entry name" value="Nucleic acid-binding proteins"/>
    <property type="match status" value="1"/>
</dbReference>
<dbReference type="EMBL" id="AQQR01000002">
    <property type="protein sequence ID" value="OWU75636.1"/>
    <property type="molecule type" value="Genomic_DNA"/>
</dbReference>
<reference evidence="4 5" key="1">
    <citation type="submission" date="2013-04" db="EMBL/GenBank/DDBJ databases">
        <title>Oceanicola sp. 22II1-22F33 Genome Sequencing.</title>
        <authorList>
            <person name="Lai Q."/>
            <person name="Li G."/>
            <person name="Shao Z."/>
        </authorList>
    </citation>
    <scope>NUCLEOTIDE SEQUENCE [LARGE SCALE GENOMIC DNA]</scope>
    <source>
        <strain evidence="4 5">22II1-22F33</strain>
    </source>
</reference>
<comment type="subcellular location">
    <subcellularLocation>
        <location evidence="1">Cytoplasm</location>
    </subcellularLocation>
</comment>
<evidence type="ECO:0000256" key="2">
    <source>
        <dbReference type="ARBA" id="ARBA00022490"/>
    </source>
</evidence>
<keyword evidence="2" id="KW-0963">Cytoplasm</keyword>
<organism evidence="4 5">
    <name type="scientific">Marinibacterium profundimaris</name>
    <dbReference type="NCBI Taxonomy" id="1679460"/>
    <lineage>
        <taxon>Bacteria</taxon>
        <taxon>Pseudomonadati</taxon>
        <taxon>Pseudomonadota</taxon>
        <taxon>Alphaproteobacteria</taxon>
        <taxon>Rhodobacterales</taxon>
        <taxon>Paracoccaceae</taxon>
        <taxon>Marinibacterium</taxon>
    </lineage>
</organism>
<dbReference type="PIRSF" id="PIRSF002599">
    <property type="entry name" value="Cold_shock_A"/>
    <property type="match status" value="1"/>
</dbReference>
<dbReference type="GO" id="GO:0005829">
    <property type="term" value="C:cytosol"/>
    <property type="evidence" value="ECO:0007669"/>
    <property type="project" value="UniProtKB-ARBA"/>
</dbReference>
<name>A0A225NUY2_9RHOB</name>
<dbReference type="Gene3D" id="2.40.50.140">
    <property type="entry name" value="Nucleic acid-binding proteins"/>
    <property type="match status" value="1"/>
</dbReference>
<evidence type="ECO:0000259" key="3">
    <source>
        <dbReference type="PROSITE" id="PS51857"/>
    </source>
</evidence>
<dbReference type="SMART" id="SM00357">
    <property type="entry name" value="CSP"/>
    <property type="match status" value="1"/>
</dbReference>
<sequence>MPNGTVRWSNATRGFGRIQPEHCSKDVFVHITAVERAGIPRIEDGQAVTFDIGTGQDGLCSASNLARA</sequence>
<dbReference type="InterPro" id="IPR012156">
    <property type="entry name" value="Cold_shock_CspA"/>
</dbReference>
<dbReference type="RefSeq" id="WP_088648799.1">
    <property type="nucleotide sequence ID" value="NZ_AQQR01000002.1"/>
</dbReference>
<dbReference type="CDD" id="cd04458">
    <property type="entry name" value="CSP_CDS"/>
    <property type="match status" value="1"/>
</dbReference>
<dbReference type="Proteomes" id="UP000215377">
    <property type="component" value="Unassembled WGS sequence"/>
</dbReference>
<dbReference type="PRINTS" id="PR00050">
    <property type="entry name" value="COLDSHOCK"/>
</dbReference>
<dbReference type="PANTHER" id="PTHR11544">
    <property type="entry name" value="COLD SHOCK DOMAIN CONTAINING PROTEINS"/>
    <property type="match status" value="1"/>
</dbReference>
<evidence type="ECO:0000313" key="5">
    <source>
        <dbReference type="Proteomes" id="UP000215377"/>
    </source>
</evidence>
<evidence type="ECO:0000256" key="1">
    <source>
        <dbReference type="ARBA" id="ARBA00004496"/>
    </source>
</evidence>
<dbReference type="AlphaFoldDB" id="A0A225NUY2"/>
<feature type="domain" description="CSD" evidence="3">
    <location>
        <begin position="1"/>
        <end position="67"/>
    </location>
</feature>
<dbReference type="InterPro" id="IPR050181">
    <property type="entry name" value="Cold_shock_domain"/>
</dbReference>
<dbReference type="GO" id="GO:0003676">
    <property type="term" value="F:nucleic acid binding"/>
    <property type="evidence" value="ECO:0007669"/>
    <property type="project" value="InterPro"/>
</dbReference>
<gene>
    <name evidence="4" type="ORF">ATO3_05330</name>
</gene>
<dbReference type="InterPro" id="IPR002059">
    <property type="entry name" value="CSP_DNA-bd"/>
</dbReference>
<keyword evidence="5" id="KW-1185">Reference proteome</keyword>
<dbReference type="Pfam" id="PF00313">
    <property type="entry name" value="CSD"/>
    <property type="match status" value="1"/>
</dbReference>
<dbReference type="InterPro" id="IPR011129">
    <property type="entry name" value="CSD"/>
</dbReference>
<protein>
    <submittedName>
        <fullName evidence="4">Cold-shock protein</fullName>
    </submittedName>
</protein>
<dbReference type="OrthoDB" id="9801074at2"/>
<comment type="caution">
    <text evidence="4">The sequence shown here is derived from an EMBL/GenBank/DDBJ whole genome shotgun (WGS) entry which is preliminary data.</text>
</comment>
<evidence type="ECO:0000313" key="4">
    <source>
        <dbReference type="EMBL" id="OWU75636.1"/>
    </source>
</evidence>